<dbReference type="GO" id="GO:0008270">
    <property type="term" value="F:zinc ion binding"/>
    <property type="evidence" value="ECO:0007669"/>
    <property type="project" value="UniProtKB-KW"/>
</dbReference>
<name>A0A3D8SHF1_9HELO</name>
<dbReference type="OrthoDB" id="341421at2759"/>
<evidence type="ECO:0000256" key="3">
    <source>
        <dbReference type="ARBA" id="ARBA00022833"/>
    </source>
</evidence>
<dbReference type="AlphaFoldDB" id="A0A3D8SHF1"/>
<evidence type="ECO:0000256" key="4">
    <source>
        <dbReference type="PROSITE-ProRule" id="PRU00134"/>
    </source>
</evidence>
<proteinExistence type="predicted"/>
<keyword evidence="7" id="KW-1185">Reference proteome</keyword>
<keyword evidence="3" id="KW-0862">Zinc</keyword>
<accession>A0A3D8SHF1</accession>
<evidence type="ECO:0000259" key="5">
    <source>
        <dbReference type="PROSITE" id="PS50865"/>
    </source>
</evidence>
<comment type="caution">
    <text evidence="6">The sequence shown here is derived from an EMBL/GenBank/DDBJ whole genome shotgun (WGS) entry which is preliminary data.</text>
</comment>
<evidence type="ECO:0000256" key="1">
    <source>
        <dbReference type="ARBA" id="ARBA00022723"/>
    </source>
</evidence>
<evidence type="ECO:0000256" key="2">
    <source>
        <dbReference type="ARBA" id="ARBA00022771"/>
    </source>
</evidence>
<evidence type="ECO:0000313" key="7">
    <source>
        <dbReference type="Proteomes" id="UP000256328"/>
    </source>
</evidence>
<evidence type="ECO:0000313" key="6">
    <source>
        <dbReference type="EMBL" id="RDW85584.1"/>
    </source>
</evidence>
<keyword evidence="2 4" id="KW-0863">Zinc-finger</keyword>
<feature type="domain" description="MYND-type" evidence="5">
    <location>
        <begin position="159"/>
        <end position="203"/>
    </location>
</feature>
<dbReference type="Proteomes" id="UP000256328">
    <property type="component" value="Unassembled WGS sequence"/>
</dbReference>
<keyword evidence="1" id="KW-0479">Metal-binding</keyword>
<dbReference type="SUPFAM" id="SSF144232">
    <property type="entry name" value="HIT/MYND zinc finger-like"/>
    <property type="match status" value="1"/>
</dbReference>
<gene>
    <name evidence="6" type="ORF">BP5796_03909</name>
</gene>
<sequence length="225" mass="25001">MGRWGEGLFGGDYDLDEASYILQDARIELYQYEIDQKDPESLGKGLAATRAHLNNGVLNRLFEQYSVKANTENDNSWGTEKLRLVILAALAMRVGATISPKYMDLLRTSYTHIHVSPKYSGPLADSNFRAPGKVQFETALRLYKNDGTPYSFDVARCAAVGCGKAQEDLDDAKKLLRCGKCEVASYCGKECQTAHWKEHKRVCKTPAQVEAALRRSSGPSIMLNV</sequence>
<organism evidence="6 7">
    <name type="scientific">Coleophoma crateriformis</name>
    <dbReference type="NCBI Taxonomy" id="565419"/>
    <lineage>
        <taxon>Eukaryota</taxon>
        <taxon>Fungi</taxon>
        <taxon>Dikarya</taxon>
        <taxon>Ascomycota</taxon>
        <taxon>Pezizomycotina</taxon>
        <taxon>Leotiomycetes</taxon>
        <taxon>Helotiales</taxon>
        <taxon>Dermateaceae</taxon>
        <taxon>Coleophoma</taxon>
    </lineage>
</organism>
<dbReference type="Pfam" id="PF01753">
    <property type="entry name" value="zf-MYND"/>
    <property type="match status" value="1"/>
</dbReference>
<dbReference type="PROSITE" id="PS50865">
    <property type="entry name" value="ZF_MYND_2"/>
    <property type="match status" value="1"/>
</dbReference>
<dbReference type="Gene3D" id="6.10.140.2220">
    <property type="match status" value="1"/>
</dbReference>
<dbReference type="EMBL" id="PDLN01000005">
    <property type="protein sequence ID" value="RDW85584.1"/>
    <property type="molecule type" value="Genomic_DNA"/>
</dbReference>
<dbReference type="InterPro" id="IPR002893">
    <property type="entry name" value="Znf_MYND"/>
</dbReference>
<protein>
    <recommendedName>
        <fullName evidence="5">MYND-type domain-containing protein</fullName>
    </recommendedName>
</protein>
<reference evidence="6 7" key="1">
    <citation type="journal article" date="2018" name="IMA Fungus">
        <title>IMA Genome-F 9: Draft genome sequence of Annulohypoxylon stygium, Aspergillus mulundensis, Berkeleyomyces basicola (syn. Thielaviopsis basicola), Ceratocystis smalleyi, two Cercospora beticola strains, Coleophoma cylindrospora, Fusarium fracticaudum, Phialophora cf. hyalina, and Morchella septimelata.</title>
        <authorList>
            <person name="Wingfield B.D."/>
            <person name="Bills G.F."/>
            <person name="Dong Y."/>
            <person name="Huang W."/>
            <person name="Nel W.J."/>
            <person name="Swalarsk-Parry B.S."/>
            <person name="Vaghefi N."/>
            <person name="Wilken P.M."/>
            <person name="An Z."/>
            <person name="de Beer Z.W."/>
            <person name="De Vos L."/>
            <person name="Chen L."/>
            <person name="Duong T.A."/>
            <person name="Gao Y."/>
            <person name="Hammerbacher A."/>
            <person name="Kikkert J.R."/>
            <person name="Li Y."/>
            <person name="Li H."/>
            <person name="Li K."/>
            <person name="Li Q."/>
            <person name="Liu X."/>
            <person name="Ma X."/>
            <person name="Naidoo K."/>
            <person name="Pethybridge S.J."/>
            <person name="Sun J."/>
            <person name="Steenkamp E.T."/>
            <person name="van der Nest M.A."/>
            <person name="van Wyk S."/>
            <person name="Wingfield M.J."/>
            <person name="Xiong C."/>
            <person name="Yue Q."/>
            <person name="Zhang X."/>
        </authorList>
    </citation>
    <scope>NUCLEOTIDE SEQUENCE [LARGE SCALE GENOMIC DNA]</scope>
    <source>
        <strain evidence="6 7">BP5796</strain>
    </source>
</reference>